<evidence type="ECO:0000256" key="1">
    <source>
        <dbReference type="ARBA" id="ARBA00023067"/>
    </source>
</evidence>
<evidence type="ECO:0000256" key="3">
    <source>
        <dbReference type="RuleBase" id="RU003939"/>
    </source>
</evidence>
<dbReference type="PANTHER" id="PTHR33175">
    <property type="entry name" value="DNA-BINDING PROTEIN HU"/>
    <property type="match status" value="1"/>
</dbReference>
<dbReference type="RefSeq" id="WP_380138635.1">
    <property type="nucleotide sequence ID" value="NZ_JBHLUI010000009.1"/>
</dbReference>
<dbReference type="EMBL" id="JBHMDM010000003">
    <property type="protein sequence ID" value="MFB9376239.1"/>
    <property type="molecule type" value="Genomic_DNA"/>
</dbReference>
<comment type="similarity">
    <text evidence="3">Belongs to the bacterial histone-like protein family.</text>
</comment>
<dbReference type="InterPro" id="IPR000119">
    <property type="entry name" value="Hist_DNA-bd"/>
</dbReference>
<keyword evidence="1" id="KW-0226">DNA condensation</keyword>
<evidence type="ECO:0000256" key="2">
    <source>
        <dbReference type="ARBA" id="ARBA00023125"/>
    </source>
</evidence>
<dbReference type="Proteomes" id="UP001589748">
    <property type="component" value="Unassembled WGS sequence"/>
</dbReference>
<sequence length="92" mass="9362">MNRSELVSSLAERSGVTQAQADSVLTAFGDVLVEAVGSGEAVKLPGLMTVERVERAARTGRNPRTGETLEIAASFGAKLTAGSKLKAAASGS</sequence>
<evidence type="ECO:0000313" key="4">
    <source>
        <dbReference type="EMBL" id="MFB9376239.1"/>
    </source>
</evidence>
<dbReference type="InterPro" id="IPR010992">
    <property type="entry name" value="IHF-like_DNA-bd_dom_sf"/>
</dbReference>
<keyword evidence="2 4" id="KW-0238">DNA-binding</keyword>
<dbReference type="CDD" id="cd14435">
    <property type="entry name" value="SPO1_TF1_like"/>
    <property type="match status" value="1"/>
</dbReference>
<comment type="caution">
    <text evidence="4">The sequence shown here is derived from an EMBL/GenBank/DDBJ whole genome shotgun (WGS) entry which is preliminary data.</text>
</comment>
<evidence type="ECO:0000313" key="5">
    <source>
        <dbReference type="Proteomes" id="UP001589748"/>
    </source>
</evidence>
<proteinExistence type="inferred from homology"/>
<organism evidence="4 5">
    <name type="scientific">Kineococcus gynurae</name>
    <dbReference type="NCBI Taxonomy" id="452979"/>
    <lineage>
        <taxon>Bacteria</taxon>
        <taxon>Bacillati</taxon>
        <taxon>Actinomycetota</taxon>
        <taxon>Actinomycetes</taxon>
        <taxon>Kineosporiales</taxon>
        <taxon>Kineosporiaceae</taxon>
        <taxon>Kineococcus</taxon>
    </lineage>
</organism>
<dbReference type="Pfam" id="PF00216">
    <property type="entry name" value="Bac_DNA_binding"/>
    <property type="match status" value="1"/>
</dbReference>
<dbReference type="PRINTS" id="PR01727">
    <property type="entry name" value="DNABINDINGHU"/>
</dbReference>
<dbReference type="Gene3D" id="4.10.520.10">
    <property type="entry name" value="IHF-like DNA-binding proteins"/>
    <property type="match status" value="1"/>
</dbReference>
<dbReference type="SMART" id="SM00411">
    <property type="entry name" value="BHL"/>
    <property type="match status" value="1"/>
</dbReference>
<gene>
    <name evidence="4" type="ORF">ACFFVI_04580</name>
</gene>
<name>A0ABV5LQ83_9ACTN</name>
<dbReference type="SUPFAM" id="SSF47729">
    <property type="entry name" value="IHF-like DNA-binding proteins"/>
    <property type="match status" value="1"/>
</dbReference>
<keyword evidence="5" id="KW-1185">Reference proteome</keyword>
<dbReference type="GO" id="GO:0003677">
    <property type="term" value="F:DNA binding"/>
    <property type="evidence" value="ECO:0007669"/>
    <property type="project" value="UniProtKB-KW"/>
</dbReference>
<accession>A0ABV5LQ83</accession>
<reference evidence="4 5" key="1">
    <citation type="submission" date="2024-09" db="EMBL/GenBank/DDBJ databases">
        <authorList>
            <person name="Sun Q."/>
            <person name="Mori K."/>
        </authorList>
    </citation>
    <scope>NUCLEOTIDE SEQUENCE [LARGE SCALE GENOMIC DNA]</scope>
    <source>
        <strain evidence="4 5">TISTR 1856</strain>
    </source>
</reference>
<protein>
    <submittedName>
        <fullName evidence="4">HU family DNA-binding protein</fullName>
    </submittedName>
</protein>
<dbReference type="PANTHER" id="PTHR33175:SF3">
    <property type="entry name" value="DNA-BINDING PROTEIN HU-BETA"/>
    <property type="match status" value="1"/>
</dbReference>